<keyword evidence="4" id="KW-0378">Hydrolase</keyword>
<keyword evidence="11" id="KW-1185">Reference proteome</keyword>
<gene>
    <name evidence="10" type="ORF">GH714_000628</name>
</gene>
<dbReference type="SUPFAM" id="SSF51445">
    <property type="entry name" value="(Trans)glycosidases"/>
    <property type="match status" value="1"/>
</dbReference>
<evidence type="ECO:0000256" key="1">
    <source>
        <dbReference type="ARBA" id="ARBA00000382"/>
    </source>
</evidence>
<dbReference type="InterPro" id="IPR000490">
    <property type="entry name" value="Glyco_hydro_17"/>
</dbReference>
<dbReference type="PANTHER" id="PTHR32227">
    <property type="entry name" value="GLUCAN ENDO-1,3-BETA-GLUCOSIDASE BG1-RELATED-RELATED"/>
    <property type="match status" value="1"/>
</dbReference>
<dbReference type="Gene3D" id="3.20.20.80">
    <property type="entry name" value="Glycosidases"/>
    <property type="match status" value="1"/>
</dbReference>
<dbReference type="EMBL" id="JAAGAX010000008">
    <property type="protein sequence ID" value="KAF2304940.1"/>
    <property type="molecule type" value="Genomic_DNA"/>
</dbReference>
<sequence length="325" mass="37244">MQNKGVVALDNSLFRPLTPSKEMVDPSTLLHYTNVVDAIIDAAYFSMKNLNITDVVVLVTETGWPSKVDSKEPYATIDNADAYNSNLIKHVLDRIGTPHPEVTSITVQTMEVIVLYSEGNLSVMIPEYHQNPTVLHLKQNIQQLILVKPEWQGLYFNGKQLLNSARVQDCGIEQGSVISLIRFFQVSLEYEHIRHRVLINEQTKVIYLKEQVLNRFGLAIEEQMLIFNMQVLQDEADVEYYPNITIFVLKTYIVWIRHGNNRLFAFVVHRYMSVKSVKRSLHKRHGLEISNISLKKLGSNWLLTDQTILGAAGINADDEIEIFYE</sequence>
<accession>A0A6A6LTZ5</accession>
<dbReference type="Pfam" id="PF00332">
    <property type="entry name" value="Glyco_hydro_17"/>
    <property type="match status" value="1"/>
</dbReference>
<feature type="domain" description="Ubiquitin-like" evidence="9">
    <location>
        <begin position="186"/>
        <end position="241"/>
    </location>
</feature>
<feature type="domain" description="Ubiquitin-like" evidence="9">
    <location>
        <begin position="110"/>
        <end position="181"/>
    </location>
</feature>
<dbReference type="InterPro" id="IPR044965">
    <property type="entry name" value="Glyco_hydro_17_plant"/>
</dbReference>
<name>A0A6A6LTZ5_HEVBR</name>
<dbReference type="CDD" id="cd17039">
    <property type="entry name" value="Ubl_ubiquitin_like"/>
    <property type="match status" value="1"/>
</dbReference>
<proteinExistence type="inferred from homology"/>
<evidence type="ECO:0000256" key="4">
    <source>
        <dbReference type="ARBA" id="ARBA00022801"/>
    </source>
</evidence>
<evidence type="ECO:0000256" key="8">
    <source>
        <dbReference type="RuleBase" id="RU004335"/>
    </source>
</evidence>
<evidence type="ECO:0000313" key="10">
    <source>
        <dbReference type="EMBL" id="KAF2304940.1"/>
    </source>
</evidence>
<dbReference type="Proteomes" id="UP000467840">
    <property type="component" value="Chromosome 9"/>
</dbReference>
<protein>
    <recommendedName>
        <fullName evidence="3">glucan endo-1,3-beta-D-glucosidase</fullName>
        <ecNumber evidence="3">3.2.1.39</ecNumber>
    </recommendedName>
    <alternativeName>
        <fullName evidence="6">(1-&gt;3)-beta-glucan endohydrolase</fullName>
    </alternativeName>
    <alternativeName>
        <fullName evidence="7">Beta-1,3-endoglucanase</fullName>
    </alternativeName>
</protein>
<comment type="catalytic activity">
    <reaction evidence="1">
        <text>Hydrolysis of (1-&gt;3)-beta-D-glucosidic linkages in (1-&gt;3)-beta-D-glucans.</text>
        <dbReference type="EC" id="3.2.1.39"/>
    </reaction>
</comment>
<dbReference type="GO" id="GO:0005975">
    <property type="term" value="P:carbohydrate metabolic process"/>
    <property type="evidence" value="ECO:0007669"/>
    <property type="project" value="InterPro"/>
</dbReference>
<evidence type="ECO:0000259" key="9">
    <source>
        <dbReference type="PROSITE" id="PS50053"/>
    </source>
</evidence>
<dbReference type="SMART" id="SM00213">
    <property type="entry name" value="UBQ"/>
    <property type="match status" value="3"/>
</dbReference>
<dbReference type="AlphaFoldDB" id="A0A6A6LTZ5"/>
<evidence type="ECO:0000313" key="11">
    <source>
        <dbReference type="Proteomes" id="UP000467840"/>
    </source>
</evidence>
<evidence type="ECO:0000256" key="7">
    <source>
        <dbReference type="ARBA" id="ARBA00033417"/>
    </source>
</evidence>
<dbReference type="EC" id="3.2.1.39" evidence="3"/>
<keyword evidence="5" id="KW-0326">Glycosidase</keyword>
<dbReference type="Pfam" id="PF00240">
    <property type="entry name" value="ubiquitin"/>
    <property type="match status" value="2"/>
</dbReference>
<comment type="caution">
    <text evidence="10">The sequence shown here is derived from an EMBL/GenBank/DDBJ whole genome shotgun (WGS) entry which is preliminary data.</text>
</comment>
<organism evidence="10 11">
    <name type="scientific">Hevea brasiliensis</name>
    <name type="common">Para rubber tree</name>
    <name type="synonym">Siphonia brasiliensis</name>
    <dbReference type="NCBI Taxonomy" id="3981"/>
    <lineage>
        <taxon>Eukaryota</taxon>
        <taxon>Viridiplantae</taxon>
        <taxon>Streptophyta</taxon>
        <taxon>Embryophyta</taxon>
        <taxon>Tracheophyta</taxon>
        <taxon>Spermatophyta</taxon>
        <taxon>Magnoliopsida</taxon>
        <taxon>eudicotyledons</taxon>
        <taxon>Gunneridae</taxon>
        <taxon>Pentapetalae</taxon>
        <taxon>rosids</taxon>
        <taxon>fabids</taxon>
        <taxon>Malpighiales</taxon>
        <taxon>Euphorbiaceae</taxon>
        <taxon>Crotonoideae</taxon>
        <taxon>Micrandreae</taxon>
        <taxon>Hevea</taxon>
    </lineage>
</organism>
<dbReference type="PROSITE" id="PS50053">
    <property type="entry name" value="UBIQUITIN_2"/>
    <property type="match status" value="2"/>
</dbReference>
<evidence type="ECO:0000256" key="6">
    <source>
        <dbReference type="ARBA" id="ARBA00033335"/>
    </source>
</evidence>
<dbReference type="InterPro" id="IPR029071">
    <property type="entry name" value="Ubiquitin-like_domsf"/>
</dbReference>
<dbReference type="InterPro" id="IPR017853">
    <property type="entry name" value="GH"/>
</dbReference>
<dbReference type="GO" id="GO:0042973">
    <property type="term" value="F:glucan endo-1,3-beta-D-glucosidase activity"/>
    <property type="evidence" value="ECO:0007669"/>
    <property type="project" value="UniProtKB-EC"/>
</dbReference>
<dbReference type="SUPFAM" id="SSF54236">
    <property type="entry name" value="Ubiquitin-like"/>
    <property type="match status" value="3"/>
</dbReference>
<comment type="similarity">
    <text evidence="2 8">Belongs to the glycosyl hydrolase 17 family.</text>
</comment>
<dbReference type="InterPro" id="IPR000626">
    <property type="entry name" value="Ubiquitin-like_dom"/>
</dbReference>
<evidence type="ECO:0000256" key="2">
    <source>
        <dbReference type="ARBA" id="ARBA00008773"/>
    </source>
</evidence>
<reference evidence="10 11" key="1">
    <citation type="journal article" date="2020" name="Mol. Plant">
        <title>The Chromosome-Based Rubber Tree Genome Provides New Insights into Spurge Genome Evolution and Rubber Biosynthesis.</title>
        <authorList>
            <person name="Liu J."/>
            <person name="Shi C."/>
            <person name="Shi C.C."/>
            <person name="Li W."/>
            <person name="Zhang Q.J."/>
            <person name="Zhang Y."/>
            <person name="Li K."/>
            <person name="Lu H.F."/>
            <person name="Shi C."/>
            <person name="Zhu S.T."/>
            <person name="Xiao Z.Y."/>
            <person name="Nan H."/>
            <person name="Yue Y."/>
            <person name="Zhu X.G."/>
            <person name="Wu Y."/>
            <person name="Hong X.N."/>
            <person name="Fan G.Y."/>
            <person name="Tong Y."/>
            <person name="Zhang D."/>
            <person name="Mao C.L."/>
            <person name="Liu Y.L."/>
            <person name="Hao S.J."/>
            <person name="Liu W.Q."/>
            <person name="Lv M.Q."/>
            <person name="Zhang H.B."/>
            <person name="Liu Y."/>
            <person name="Hu-Tang G.R."/>
            <person name="Wang J.P."/>
            <person name="Wang J.H."/>
            <person name="Sun Y.H."/>
            <person name="Ni S.B."/>
            <person name="Chen W.B."/>
            <person name="Zhang X.C."/>
            <person name="Jiao Y.N."/>
            <person name="Eichler E.E."/>
            <person name="Li G.H."/>
            <person name="Liu X."/>
            <person name="Gao L.Z."/>
        </authorList>
    </citation>
    <scope>NUCLEOTIDE SEQUENCE [LARGE SCALE GENOMIC DNA]</scope>
    <source>
        <strain evidence="11">cv. GT1</strain>
        <tissue evidence="10">Leaf</tissue>
    </source>
</reference>
<evidence type="ECO:0000256" key="5">
    <source>
        <dbReference type="ARBA" id="ARBA00023295"/>
    </source>
</evidence>
<evidence type="ECO:0000256" key="3">
    <source>
        <dbReference type="ARBA" id="ARBA00012780"/>
    </source>
</evidence>
<dbReference type="Gene3D" id="3.10.20.90">
    <property type="entry name" value="Phosphatidylinositol 3-kinase Catalytic Subunit, Chain A, domain 1"/>
    <property type="match status" value="1"/>
</dbReference>